<evidence type="ECO:0000313" key="2">
    <source>
        <dbReference type="Proteomes" id="UP000676336"/>
    </source>
</evidence>
<evidence type="ECO:0000313" key="1">
    <source>
        <dbReference type="EMBL" id="CAF5219534.1"/>
    </source>
</evidence>
<dbReference type="EMBL" id="CAJOBI010348419">
    <property type="protein sequence ID" value="CAF5219534.1"/>
    <property type="molecule type" value="Genomic_DNA"/>
</dbReference>
<reference evidence="1" key="1">
    <citation type="submission" date="2021-02" db="EMBL/GenBank/DDBJ databases">
        <authorList>
            <person name="Nowell W R."/>
        </authorList>
    </citation>
    <scope>NUCLEOTIDE SEQUENCE</scope>
</reference>
<accession>A0A8S3JS72</accession>
<organism evidence="1 2">
    <name type="scientific">Rotaria magnacalcarata</name>
    <dbReference type="NCBI Taxonomy" id="392030"/>
    <lineage>
        <taxon>Eukaryota</taxon>
        <taxon>Metazoa</taxon>
        <taxon>Spiralia</taxon>
        <taxon>Gnathifera</taxon>
        <taxon>Rotifera</taxon>
        <taxon>Eurotatoria</taxon>
        <taxon>Bdelloidea</taxon>
        <taxon>Philodinida</taxon>
        <taxon>Philodinidae</taxon>
        <taxon>Rotaria</taxon>
    </lineage>
</organism>
<proteinExistence type="predicted"/>
<feature type="non-terminal residue" evidence="1">
    <location>
        <position position="1"/>
    </location>
</feature>
<sequence>VDSLSKLAGDCLLRCENNSCETQTCCTVKSVRSNTLLQANQLTRVATITPQKQFDNSLPHNVSIDLSFGNETF</sequence>
<dbReference type="Proteomes" id="UP000676336">
    <property type="component" value="Unassembled WGS sequence"/>
</dbReference>
<protein>
    <submittedName>
        <fullName evidence="1">Uncharacterized protein</fullName>
    </submittedName>
</protein>
<dbReference type="AlphaFoldDB" id="A0A8S3JS72"/>
<name>A0A8S3JS72_9BILA</name>
<comment type="caution">
    <text evidence="1">The sequence shown here is derived from an EMBL/GenBank/DDBJ whole genome shotgun (WGS) entry which is preliminary data.</text>
</comment>
<gene>
    <name evidence="1" type="ORF">SMN809_LOCUS81466</name>
</gene>